<dbReference type="InterPro" id="IPR007312">
    <property type="entry name" value="Phosphoesterase"/>
</dbReference>
<keyword evidence="1" id="KW-0378">Hydrolase</keyword>
<accession>A0A0L0MBG5</accession>
<dbReference type="GO" id="GO:0042578">
    <property type="term" value="F:phosphoric ester hydrolase activity"/>
    <property type="evidence" value="ECO:0007669"/>
    <property type="project" value="UniProtKB-ARBA"/>
</dbReference>
<dbReference type="EMBL" id="LFJJ01000108">
    <property type="protein sequence ID" value="KND59698.1"/>
    <property type="molecule type" value="Genomic_DNA"/>
</dbReference>
<protein>
    <submittedName>
        <fullName evidence="2">Acid phosphatase</fullName>
    </submittedName>
</protein>
<keyword evidence="3" id="KW-1185">Reference proteome</keyword>
<reference evidence="3" key="1">
    <citation type="submission" date="2015-06" db="EMBL/GenBank/DDBJ databases">
        <title>Comparative genomics of Burkholderia leaf nodule symbionts.</title>
        <authorList>
            <person name="Carlier A."/>
            <person name="Eberl L."/>
            <person name="Pinto-Carbo M."/>
        </authorList>
    </citation>
    <scope>NUCLEOTIDE SEQUENCE [LARGE SCALE GENOMIC DNA]</scope>
    <source>
        <strain evidence="3">UZHbot4</strain>
    </source>
</reference>
<dbReference type="Pfam" id="PF04185">
    <property type="entry name" value="Phosphoesterase"/>
    <property type="match status" value="1"/>
</dbReference>
<gene>
    <name evidence="2" type="ORF">BVER_00465c</name>
</gene>
<organism evidence="2 3">
    <name type="scientific">Candidatus Burkholderia verschuerenii</name>
    <dbReference type="NCBI Taxonomy" id="242163"/>
    <lineage>
        <taxon>Bacteria</taxon>
        <taxon>Pseudomonadati</taxon>
        <taxon>Pseudomonadota</taxon>
        <taxon>Betaproteobacteria</taxon>
        <taxon>Burkholderiales</taxon>
        <taxon>Burkholderiaceae</taxon>
        <taxon>Burkholderia</taxon>
    </lineage>
</organism>
<proteinExistence type="predicted"/>
<dbReference type="Gene3D" id="3.40.720.10">
    <property type="entry name" value="Alkaline Phosphatase, subunit A"/>
    <property type="match status" value="2"/>
</dbReference>
<dbReference type="PANTHER" id="PTHR31956:SF1">
    <property type="entry name" value="NON-SPECIFIC PHOSPHOLIPASE C1"/>
    <property type="match status" value="1"/>
</dbReference>
<evidence type="ECO:0000313" key="2">
    <source>
        <dbReference type="EMBL" id="KND59698.1"/>
    </source>
</evidence>
<dbReference type="PATRIC" id="fig|242163.4.peg.590"/>
<evidence type="ECO:0000256" key="1">
    <source>
        <dbReference type="ARBA" id="ARBA00022801"/>
    </source>
</evidence>
<name>A0A0L0MBG5_9BURK</name>
<evidence type="ECO:0000313" key="3">
    <source>
        <dbReference type="Proteomes" id="UP000036959"/>
    </source>
</evidence>
<sequence>MGYYDGNTVAALWNYAQKFSMSDNAFTNTYGPSTPGALEVVSGNTNGMQIVKASKPVFNLTTASGSYYVADGQGGYTMINDVDPANDLCSSTTDVAMMSSKNIGDLLNAKNVTWGGFMGGFNLSTVNADGSTGCKRSTLSTVVNSSTADYIPHHNWFQYYASTANLQHLRPSSTAAIGSSLEADGKTAEPANHQYDTDDFFASVKAGNFPSVSFLKVPAYQDGHAGYSDPLDEQAFTAKVVNFLQQQPDWKNTAVIVAWDNSDGWYDHAYVGPTSSSFDAQADQLMGAGKCGTGAQPTGVNGGVVNGRCGPGTRIPFLVISPWAKVNYVDHTQISQASVVKFIEDNWLSSARLGGGSFDANAGSIMMHVRLHGQGQQPDPVRRSEPRFAGGIGSGNLKVSEVM</sequence>
<dbReference type="AlphaFoldDB" id="A0A0L0MBG5"/>
<comment type="caution">
    <text evidence="2">The sequence shown here is derived from an EMBL/GenBank/DDBJ whole genome shotgun (WGS) entry which is preliminary data.</text>
</comment>
<dbReference type="InterPro" id="IPR017850">
    <property type="entry name" value="Alkaline_phosphatase_core_sf"/>
</dbReference>
<dbReference type="Proteomes" id="UP000036959">
    <property type="component" value="Unassembled WGS sequence"/>
</dbReference>
<dbReference type="PANTHER" id="PTHR31956">
    <property type="entry name" value="NON-SPECIFIC PHOSPHOLIPASE C4-RELATED"/>
    <property type="match status" value="1"/>
</dbReference>